<dbReference type="Pfam" id="PF16827">
    <property type="entry name" value="zf-HC3"/>
    <property type="match status" value="1"/>
</dbReference>
<dbReference type="InterPro" id="IPR031795">
    <property type="entry name" value="Zf-HC3"/>
</dbReference>
<keyword evidence="1" id="KW-0479">Metal-binding</keyword>
<keyword evidence="1" id="KW-0862">Zinc</keyword>
<dbReference type="RefSeq" id="WP_092629528.1">
    <property type="nucleotide sequence ID" value="NZ_FNFM01000009.1"/>
</dbReference>
<dbReference type="OrthoDB" id="3696334at2"/>
<name>A0A1G9D3J1_ACTMZ</name>
<evidence type="ECO:0000313" key="1">
    <source>
        <dbReference type="EMBL" id="SDK58447.1"/>
    </source>
</evidence>
<reference evidence="2" key="1">
    <citation type="submission" date="2016-10" db="EMBL/GenBank/DDBJ databases">
        <authorList>
            <person name="Varghese N."/>
            <person name="Submissions S."/>
        </authorList>
    </citation>
    <scope>NUCLEOTIDE SEQUENCE [LARGE SCALE GENOMIC DNA]</scope>
    <source>
        <strain evidence="2">DSM 45460</strain>
    </source>
</reference>
<protein>
    <submittedName>
        <fullName evidence="1">Zinc-finger</fullName>
    </submittedName>
</protein>
<sequence>MTLPEETLRWRGPVVWWQPVAGWRHALSPELRPRPGQRRTTLCGEDVELIDPTEVDWLMPTCDTCMSLACGRMEQLRLNEDEEARRRAAIRRLTGESE</sequence>
<keyword evidence="2" id="KW-1185">Reference proteome</keyword>
<dbReference type="EMBL" id="FNFM01000009">
    <property type="protein sequence ID" value="SDK58447.1"/>
    <property type="molecule type" value="Genomic_DNA"/>
</dbReference>
<dbReference type="AlphaFoldDB" id="A0A1G9D3J1"/>
<keyword evidence="1" id="KW-0863">Zinc-finger</keyword>
<proteinExistence type="predicted"/>
<accession>A0A1G9D3J1</accession>
<dbReference type="Proteomes" id="UP000199213">
    <property type="component" value="Unassembled WGS sequence"/>
</dbReference>
<evidence type="ECO:0000313" key="2">
    <source>
        <dbReference type="Proteomes" id="UP000199213"/>
    </source>
</evidence>
<gene>
    <name evidence="1" type="ORF">SAMN04487820_109232</name>
</gene>
<dbReference type="Gene3D" id="2.30.30.990">
    <property type="entry name" value="Malonyl-[acyl-carrier protein] O-methyltransferase, zinc-finger motif"/>
    <property type="match status" value="1"/>
</dbReference>
<dbReference type="GO" id="GO:0008270">
    <property type="term" value="F:zinc ion binding"/>
    <property type="evidence" value="ECO:0007669"/>
    <property type="project" value="UniProtKB-KW"/>
</dbReference>
<organism evidence="1 2">
    <name type="scientific">Actinopolyspora mzabensis</name>
    <dbReference type="NCBI Taxonomy" id="995066"/>
    <lineage>
        <taxon>Bacteria</taxon>
        <taxon>Bacillati</taxon>
        <taxon>Actinomycetota</taxon>
        <taxon>Actinomycetes</taxon>
        <taxon>Actinopolysporales</taxon>
        <taxon>Actinopolysporaceae</taxon>
        <taxon>Actinopolyspora</taxon>
    </lineage>
</organism>